<feature type="transmembrane region" description="Helical" evidence="1">
    <location>
        <begin position="7"/>
        <end position="27"/>
    </location>
</feature>
<name>A0A031LKU0_9CREN</name>
<gene>
    <name evidence="2" type="ORF">CM19_10995</name>
</gene>
<feature type="transmembrane region" description="Helical" evidence="1">
    <location>
        <begin position="233"/>
        <end position="256"/>
    </location>
</feature>
<evidence type="ECO:0008006" key="4">
    <source>
        <dbReference type="Google" id="ProtNLM"/>
    </source>
</evidence>
<dbReference type="EMBL" id="JFZT01000057">
    <property type="protein sequence ID" value="EZQ02115.1"/>
    <property type="molecule type" value="Genomic_DNA"/>
</dbReference>
<dbReference type="AlphaFoldDB" id="A0A031LKU0"/>
<feature type="transmembrane region" description="Helical" evidence="1">
    <location>
        <begin position="310"/>
        <end position="334"/>
    </location>
</feature>
<comment type="caution">
    <text evidence="2">The sequence shown here is derived from an EMBL/GenBank/DDBJ whole genome shotgun (WGS) entry which is preliminary data.</text>
</comment>
<keyword evidence="3" id="KW-1185">Reference proteome</keyword>
<reference evidence="2 3" key="1">
    <citation type="submission" date="2014-03" db="EMBL/GenBank/DDBJ databases">
        <title>Draft genome sequence of the novel thermoacidophilic archaea Acidianus copahuensis ALE1 strain, isolated from Copahue volcanic area in Neuquen Argentina.</title>
        <authorList>
            <person name="Urbieta M.S."/>
            <person name="Rascovan N."/>
            <person name="Castro C."/>
            <person name="Revale S."/>
            <person name="Giaveno M.A."/>
            <person name="Vazquez M.P."/>
            <person name="Donati E.R."/>
        </authorList>
    </citation>
    <scope>NUCLEOTIDE SEQUENCE [LARGE SCALE GENOMIC DNA]</scope>
    <source>
        <strain evidence="2 3">ALE1</strain>
    </source>
</reference>
<feature type="transmembrane region" description="Helical" evidence="1">
    <location>
        <begin position="268"/>
        <end position="290"/>
    </location>
</feature>
<keyword evidence="1" id="KW-1133">Transmembrane helix</keyword>
<dbReference type="STRING" id="1160895.CM19_10995"/>
<accession>A0A031LKU0</accession>
<evidence type="ECO:0000256" key="1">
    <source>
        <dbReference type="SAM" id="Phobius"/>
    </source>
</evidence>
<organism evidence="2 3">
    <name type="scientific">Candidatus Acidianus copahuensis</name>
    <dbReference type="NCBI Taxonomy" id="1160895"/>
    <lineage>
        <taxon>Archaea</taxon>
        <taxon>Thermoproteota</taxon>
        <taxon>Thermoprotei</taxon>
        <taxon>Sulfolobales</taxon>
        <taxon>Sulfolobaceae</taxon>
        <taxon>Acidianus</taxon>
    </lineage>
</organism>
<protein>
    <recommendedName>
        <fullName evidence="4">Glycosyltransferase RgtA/B/C/D-like domain-containing protein</fullName>
    </recommendedName>
</protein>
<evidence type="ECO:0000313" key="3">
    <source>
        <dbReference type="Proteomes" id="UP000024332"/>
    </source>
</evidence>
<keyword evidence="1" id="KW-0812">Transmembrane</keyword>
<sequence length="335" mass="39100">MYNSLKLIFYLLISKFVLYVGYIVIIHDSFHHFVTAWDSANFEYISIHGYNSAYYYAFSPIYPLLIKSLNYIIHRTSVSALLLTNALSFIPPIVINKVFNYRTALLFTLFPTYIVFTTIPYSDVIPLVFLSLSFLALKNKKLLTSSILVSIAIASFYNLALTLPSYLIRWKKLHYLLIPIVIGLGIFSWFYFSTGTPFIYFYAEELWGVKFTTPLGQAEWLLTGWFTSQNWKFLGYLIPTYVWLIRNLLFEVFYLLGIIKLYVMDKFYFAYSLAIFLPLLFIEGTPAISIPRILLQAFPVFYAYSTMFKVTWIYAIFCLVISIVILIWQMTAFFA</sequence>
<dbReference type="OrthoDB" id="43795at2157"/>
<dbReference type="RefSeq" id="WP_048100389.1">
    <property type="nucleotide sequence ID" value="NZ_JFZT01000057.1"/>
</dbReference>
<feature type="transmembrane region" description="Helical" evidence="1">
    <location>
        <begin position="173"/>
        <end position="192"/>
    </location>
</feature>
<feature type="transmembrane region" description="Helical" evidence="1">
    <location>
        <begin position="103"/>
        <end position="122"/>
    </location>
</feature>
<feature type="transmembrane region" description="Helical" evidence="1">
    <location>
        <begin position="142"/>
        <end position="161"/>
    </location>
</feature>
<evidence type="ECO:0000313" key="2">
    <source>
        <dbReference type="EMBL" id="EZQ02115.1"/>
    </source>
</evidence>
<dbReference type="Proteomes" id="UP000024332">
    <property type="component" value="Unassembled WGS sequence"/>
</dbReference>
<keyword evidence="1" id="KW-0472">Membrane</keyword>
<proteinExistence type="predicted"/>